<sequence length="193" mass="20838">MKQGSKRTALLALVAVFILPVVLAKLVLDLNWYQGGITNRGKLLESPLTPSWLTAQGDNQGLGEGKWQLVYLLPEHCDQACQGALFNLRQVPKAVGAQTSRLASLVLVAESAQASLSSEIQSHLEGLSLLSIPPHVVMQINTFEYGAKAIYIADPLGNVLMAYPLASEKNAILAQGKDVLRDLKRLLKVSKIG</sequence>
<comment type="caution">
    <text evidence="1">The sequence shown here is derived from an EMBL/GenBank/DDBJ whole genome shotgun (WGS) entry which is preliminary data.</text>
</comment>
<dbReference type="EMBL" id="LVHF01000015">
    <property type="protein sequence ID" value="OAN17101.1"/>
    <property type="molecule type" value="Genomic_DNA"/>
</dbReference>
<dbReference type="AlphaFoldDB" id="A0A178KIN9"/>
<gene>
    <name evidence="1" type="ORF">A3K86_08510</name>
</gene>
<accession>A0A178KIN9</accession>
<evidence type="ECO:0000313" key="1">
    <source>
        <dbReference type="EMBL" id="OAN17101.1"/>
    </source>
</evidence>
<protein>
    <submittedName>
        <fullName evidence="1">Cytochrome oxidase</fullName>
    </submittedName>
</protein>
<dbReference type="Proteomes" id="UP000078503">
    <property type="component" value="Unassembled WGS sequence"/>
</dbReference>
<evidence type="ECO:0000313" key="2">
    <source>
        <dbReference type="Proteomes" id="UP000078503"/>
    </source>
</evidence>
<proteinExistence type="predicted"/>
<name>A0A178KIN9_9GAMM</name>
<dbReference type="OrthoDB" id="9785445at2"/>
<keyword evidence="2" id="KW-1185">Reference proteome</keyword>
<dbReference type="STRING" id="858640.A3K86_08510"/>
<organism evidence="1 2">
    <name type="scientific">Photobacterium jeanii</name>
    <dbReference type="NCBI Taxonomy" id="858640"/>
    <lineage>
        <taxon>Bacteria</taxon>
        <taxon>Pseudomonadati</taxon>
        <taxon>Pseudomonadota</taxon>
        <taxon>Gammaproteobacteria</taxon>
        <taxon>Vibrionales</taxon>
        <taxon>Vibrionaceae</taxon>
        <taxon>Photobacterium</taxon>
    </lineage>
</organism>
<reference evidence="1 2" key="1">
    <citation type="submission" date="2016-03" db="EMBL/GenBank/DDBJ databases">
        <title>Photobacterium proteolyticum sp. nov. a protease producing bacterium isolated from ocean sediments of Laizhou Bay.</title>
        <authorList>
            <person name="Li Y."/>
        </authorList>
    </citation>
    <scope>NUCLEOTIDE SEQUENCE [LARGE SCALE GENOMIC DNA]</scope>
    <source>
        <strain evidence="1 2">R-40508</strain>
    </source>
</reference>